<evidence type="ECO:0000313" key="2">
    <source>
        <dbReference type="EMBL" id="GAA3705090.1"/>
    </source>
</evidence>
<proteinExistence type="predicted"/>
<name>A0ABP7DJ29_9GAMM</name>
<evidence type="ECO:0000313" key="3">
    <source>
        <dbReference type="Proteomes" id="UP001501479"/>
    </source>
</evidence>
<protein>
    <submittedName>
        <fullName evidence="2">Uncharacterized protein</fullName>
    </submittedName>
</protein>
<organism evidence="2 3">
    <name type="scientific">Oceanisphaera sediminis</name>
    <dbReference type="NCBI Taxonomy" id="981381"/>
    <lineage>
        <taxon>Bacteria</taxon>
        <taxon>Pseudomonadati</taxon>
        <taxon>Pseudomonadota</taxon>
        <taxon>Gammaproteobacteria</taxon>
        <taxon>Aeromonadales</taxon>
        <taxon>Aeromonadaceae</taxon>
        <taxon>Oceanisphaera</taxon>
    </lineage>
</organism>
<gene>
    <name evidence="2" type="ORF">GCM10022421_10030</name>
</gene>
<accession>A0ABP7DJ29</accession>
<feature type="coiled-coil region" evidence="1">
    <location>
        <begin position="129"/>
        <end position="156"/>
    </location>
</feature>
<reference evidence="3" key="1">
    <citation type="journal article" date="2019" name="Int. J. Syst. Evol. Microbiol.">
        <title>The Global Catalogue of Microorganisms (GCM) 10K type strain sequencing project: providing services to taxonomists for standard genome sequencing and annotation.</title>
        <authorList>
            <consortium name="The Broad Institute Genomics Platform"/>
            <consortium name="The Broad Institute Genome Sequencing Center for Infectious Disease"/>
            <person name="Wu L."/>
            <person name="Ma J."/>
        </authorList>
    </citation>
    <scope>NUCLEOTIDE SEQUENCE [LARGE SCALE GENOMIC DNA]</scope>
    <source>
        <strain evidence="3">JCM 17329</strain>
    </source>
</reference>
<dbReference type="Proteomes" id="UP001501479">
    <property type="component" value="Unassembled WGS sequence"/>
</dbReference>
<comment type="caution">
    <text evidence="2">The sequence shown here is derived from an EMBL/GenBank/DDBJ whole genome shotgun (WGS) entry which is preliminary data.</text>
</comment>
<evidence type="ECO:0000256" key="1">
    <source>
        <dbReference type="SAM" id="Coils"/>
    </source>
</evidence>
<dbReference type="RefSeq" id="WP_344962987.1">
    <property type="nucleotide sequence ID" value="NZ_BAABDS010000010.1"/>
</dbReference>
<sequence length="173" mass="19718">MSSVVSEVNVYFEVVKIIVQFVIGGLGAFGGYRAAVKKFSETTKDSDKNIFTISVTNERAAWRSELREKTAEFIELGYQFIEGSGKLSELGSVRSHIIMRLNPKAWKYSLQHSLDHKVLKAVNSIYVECERERLNINKLKSDIASLEKHVQNLLKHEWDKSKIEAIEGRERSA</sequence>
<keyword evidence="3" id="KW-1185">Reference proteome</keyword>
<dbReference type="EMBL" id="BAABDS010000010">
    <property type="protein sequence ID" value="GAA3705090.1"/>
    <property type="molecule type" value="Genomic_DNA"/>
</dbReference>
<keyword evidence="1" id="KW-0175">Coiled coil</keyword>